<keyword evidence="2" id="KW-0479">Metal-binding</keyword>
<dbReference type="EMBL" id="FMHG01000001">
    <property type="protein sequence ID" value="SCJ40507.1"/>
    <property type="molecule type" value="Genomic_DNA"/>
</dbReference>
<dbReference type="GO" id="GO:0005829">
    <property type="term" value="C:cytosol"/>
    <property type="evidence" value="ECO:0007669"/>
    <property type="project" value="TreeGrafter"/>
</dbReference>
<keyword evidence="3 6" id="KW-0378">Hydrolase</keyword>
<evidence type="ECO:0000313" key="6">
    <source>
        <dbReference type="EMBL" id="SCJ40507.1"/>
    </source>
</evidence>
<dbReference type="Gene3D" id="3.20.20.140">
    <property type="entry name" value="Metal-dependent hydrolases"/>
    <property type="match status" value="1"/>
</dbReference>
<evidence type="ECO:0000256" key="2">
    <source>
        <dbReference type="ARBA" id="ARBA00022723"/>
    </source>
</evidence>
<dbReference type="Gene3D" id="2.30.40.10">
    <property type="entry name" value="Urease, subunit C, domain 1"/>
    <property type="match status" value="1"/>
</dbReference>
<dbReference type="InterPro" id="IPR006680">
    <property type="entry name" value="Amidohydro-rel"/>
</dbReference>
<comment type="cofactor">
    <cofactor evidence="1">
        <name>Zn(2+)</name>
        <dbReference type="ChEBI" id="CHEBI:29105"/>
    </cofactor>
</comment>
<dbReference type="GO" id="GO:0008270">
    <property type="term" value="F:zinc ion binding"/>
    <property type="evidence" value="ECO:0007669"/>
    <property type="project" value="TreeGrafter"/>
</dbReference>
<gene>
    <name evidence="6" type="primary">guaD</name>
    <name evidence="6" type="ORF">SAMEA3545359_00236</name>
</gene>
<dbReference type="InterPro" id="IPR032466">
    <property type="entry name" value="Metal_Hydrolase"/>
</dbReference>
<feature type="domain" description="Amidohydrolase-related" evidence="5">
    <location>
        <begin position="55"/>
        <end position="415"/>
    </location>
</feature>
<dbReference type="AlphaFoldDB" id="A0A1C6G5K1"/>
<sequence length="421" mass="45770">MAVYRGNFLYTPALGQLKVVERGWLITENGLVHSLTQRQPASAGPLTADFGDALILPAFTDLHLHAPQLPNMGLGYSEGLGGWLERYTYPIEHQYADPSYAHQLNAALISQLRRYGSLHAVIMGSTSAAAAADLLEQYRRSGMWAYVGKMNSDYPGYGVQNEQTAPSIAETVQLAHRYGGPGRVRYAISPEFVPCCSDELMAALGQLARETGLPVHSHMSEGESDLQLVRRRFPREGCYAGVYARFGLMGSGPSVMAHCLTSPEEEIALLKQHGSFVAHCPVCSLDLAGSGLPPIRRYLNEGIPVGLGSDIAGGHTLNMMQVIVAAVQISKLVVQQKPQLSPLSEVEALYLATKGGGAFFGRVGSFEPGYSFDALVIDDRHLGQLSPLHLSPAQRLERFLYCGDDRHISRRYCAGRELTAL</sequence>
<evidence type="ECO:0000256" key="1">
    <source>
        <dbReference type="ARBA" id="ARBA00001947"/>
    </source>
</evidence>
<dbReference type="GO" id="GO:0008892">
    <property type="term" value="F:guanine deaminase activity"/>
    <property type="evidence" value="ECO:0007669"/>
    <property type="project" value="UniProtKB-EC"/>
</dbReference>
<dbReference type="SUPFAM" id="SSF51338">
    <property type="entry name" value="Composite domain of metallo-dependent hydrolases"/>
    <property type="match status" value="2"/>
</dbReference>
<dbReference type="PANTHER" id="PTHR11271">
    <property type="entry name" value="GUANINE DEAMINASE"/>
    <property type="match status" value="1"/>
</dbReference>
<dbReference type="InterPro" id="IPR051607">
    <property type="entry name" value="Metallo-dep_hydrolases"/>
</dbReference>
<proteinExistence type="predicted"/>
<dbReference type="EC" id="3.5.4.3" evidence="6"/>
<dbReference type="SUPFAM" id="SSF51556">
    <property type="entry name" value="Metallo-dependent hydrolases"/>
    <property type="match status" value="1"/>
</dbReference>
<name>A0A1C6G5K1_9FIRM</name>
<protein>
    <submittedName>
        <fullName evidence="6">Guanine deaminase</fullName>
        <ecNumber evidence="6">3.5.4.3</ecNumber>
    </submittedName>
</protein>
<accession>A0A1C6G5K1</accession>
<dbReference type="Pfam" id="PF01979">
    <property type="entry name" value="Amidohydro_1"/>
    <property type="match status" value="1"/>
</dbReference>
<reference evidence="6" key="1">
    <citation type="submission" date="2015-09" db="EMBL/GenBank/DDBJ databases">
        <authorList>
            <consortium name="Pathogen Informatics"/>
        </authorList>
    </citation>
    <scope>NUCLEOTIDE SEQUENCE</scope>
    <source>
        <strain evidence="6">2789STDY5834896</strain>
    </source>
</reference>
<dbReference type="GO" id="GO:0046098">
    <property type="term" value="P:guanine metabolic process"/>
    <property type="evidence" value="ECO:0007669"/>
    <property type="project" value="TreeGrafter"/>
</dbReference>
<evidence type="ECO:0000256" key="3">
    <source>
        <dbReference type="ARBA" id="ARBA00022801"/>
    </source>
</evidence>
<keyword evidence="4" id="KW-0862">Zinc</keyword>
<evidence type="ECO:0000259" key="5">
    <source>
        <dbReference type="Pfam" id="PF01979"/>
    </source>
</evidence>
<dbReference type="InterPro" id="IPR011059">
    <property type="entry name" value="Metal-dep_hydrolase_composite"/>
</dbReference>
<dbReference type="PANTHER" id="PTHR11271:SF6">
    <property type="entry name" value="GUANINE DEAMINASE"/>
    <property type="match status" value="1"/>
</dbReference>
<evidence type="ECO:0000256" key="4">
    <source>
        <dbReference type="ARBA" id="ARBA00022833"/>
    </source>
</evidence>
<organism evidence="6">
    <name type="scientific">uncultured Anaerotruncus sp</name>
    <dbReference type="NCBI Taxonomy" id="905011"/>
    <lineage>
        <taxon>Bacteria</taxon>
        <taxon>Bacillati</taxon>
        <taxon>Bacillota</taxon>
        <taxon>Clostridia</taxon>
        <taxon>Eubacteriales</taxon>
        <taxon>Oscillospiraceae</taxon>
        <taxon>Anaerotruncus</taxon>
        <taxon>environmental samples</taxon>
    </lineage>
</organism>